<organism evidence="1 2">
    <name type="scientific">Devosia equisanguinis</name>
    <dbReference type="NCBI Taxonomy" id="2490941"/>
    <lineage>
        <taxon>Bacteria</taxon>
        <taxon>Pseudomonadati</taxon>
        <taxon>Pseudomonadota</taxon>
        <taxon>Alphaproteobacteria</taxon>
        <taxon>Hyphomicrobiales</taxon>
        <taxon>Devosiaceae</taxon>
        <taxon>Devosia</taxon>
    </lineage>
</organism>
<dbReference type="AlphaFoldDB" id="A0A3S4DR25"/>
<dbReference type="EMBL" id="UZWD01000029">
    <property type="protein sequence ID" value="VDS05278.1"/>
    <property type="molecule type" value="Genomic_DNA"/>
</dbReference>
<gene>
    <name evidence="1" type="ORF">DEVEQU_02419</name>
</gene>
<sequence length="60" mass="6246">MSSYQITSSDQPGFVRITDLASGATQLVFMGSKAQSFDGGALAQPRPDAPSQKWTAVVAA</sequence>
<evidence type="ECO:0000313" key="2">
    <source>
        <dbReference type="Proteomes" id="UP000268844"/>
    </source>
</evidence>
<name>A0A3S4DR25_9HYPH</name>
<dbReference type="RefSeq" id="WP_126150819.1">
    <property type="nucleotide sequence ID" value="NZ_JBHTMH010000001.1"/>
</dbReference>
<reference evidence="1 2" key="1">
    <citation type="submission" date="2018-12" db="EMBL/GenBank/DDBJ databases">
        <authorList>
            <person name="Criscuolo A."/>
        </authorList>
    </citation>
    <scope>NUCLEOTIDE SEQUENCE [LARGE SCALE GENOMIC DNA]</scope>
    <source>
        <strain evidence="1">ACIP1116281</strain>
    </source>
</reference>
<protein>
    <submittedName>
        <fullName evidence="1">Uncharacterized protein</fullName>
    </submittedName>
</protein>
<dbReference type="Proteomes" id="UP000268844">
    <property type="component" value="Unassembled WGS sequence"/>
</dbReference>
<evidence type="ECO:0000313" key="1">
    <source>
        <dbReference type="EMBL" id="VDS05278.1"/>
    </source>
</evidence>
<keyword evidence="2" id="KW-1185">Reference proteome</keyword>
<proteinExistence type="predicted"/>
<accession>A0A3S4DR25</accession>